<proteinExistence type="predicted"/>
<dbReference type="PANTHER" id="PTHR33619:SF3">
    <property type="entry name" value="POLYSACCHARIDE EXPORT PROTEIN GFCE-RELATED"/>
    <property type="match status" value="1"/>
</dbReference>
<dbReference type="PANTHER" id="PTHR33619">
    <property type="entry name" value="POLYSACCHARIDE EXPORT PROTEIN GFCE-RELATED"/>
    <property type="match status" value="1"/>
</dbReference>
<dbReference type="GO" id="GO:0015159">
    <property type="term" value="F:polysaccharide transmembrane transporter activity"/>
    <property type="evidence" value="ECO:0007669"/>
    <property type="project" value="InterPro"/>
</dbReference>
<dbReference type="Gene3D" id="3.10.560.10">
    <property type="entry name" value="Outer membrane lipoprotein wza domain like"/>
    <property type="match status" value="5"/>
</dbReference>
<accession>A0A381PJ41</accession>
<evidence type="ECO:0000259" key="3">
    <source>
        <dbReference type="Pfam" id="PF10531"/>
    </source>
</evidence>
<reference evidence="4" key="1">
    <citation type="submission" date="2018-05" db="EMBL/GenBank/DDBJ databases">
        <authorList>
            <person name="Lanie J.A."/>
            <person name="Ng W.-L."/>
            <person name="Kazmierczak K.M."/>
            <person name="Andrzejewski T.M."/>
            <person name="Davidsen T.M."/>
            <person name="Wayne K.J."/>
            <person name="Tettelin H."/>
            <person name="Glass J.I."/>
            <person name="Rusch D."/>
            <person name="Podicherti R."/>
            <person name="Tsui H.-C.T."/>
            <person name="Winkler M.E."/>
        </authorList>
    </citation>
    <scope>NUCLEOTIDE SEQUENCE</scope>
</reference>
<dbReference type="InterPro" id="IPR019554">
    <property type="entry name" value="Soluble_ligand-bd"/>
</dbReference>
<evidence type="ECO:0000259" key="2">
    <source>
        <dbReference type="Pfam" id="PF02563"/>
    </source>
</evidence>
<feature type="domain" description="Soluble ligand binding" evidence="3">
    <location>
        <begin position="600"/>
        <end position="648"/>
    </location>
</feature>
<feature type="domain" description="Soluble ligand binding" evidence="3">
    <location>
        <begin position="515"/>
        <end position="549"/>
    </location>
</feature>
<evidence type="ECO:0000256" key="1">
    <source>
        <dbReference type="ARBA" id="ARBA00022729"/>
    </source>
</evidence>
<dbReference type="EMBL" id="UINC01000998">
    <property type="protein sequence ID" value="SUZ66960.1"/>
    <property type="molecule type" value="Genomic_DNA"/>
</dbReference>
<feature type="domain" description="Soluble ligand binding" evidence="3">
    <location>
        <begin position="249"/>
        <end position="293"/>
    </location>
</feature>
<keyword evidence="1" id="KW-0732">Signal</keyword>
<feature type="domain" description="Soluble ligand binding" evidence="3">
    <location>
        <begin position="328"/>
        <end position="370"/>
    </location>
</feature>
<feature type="domain" description="Soluble ligand binding" evidence="3">
    <location>
        <begin position="716"/>
        <end position="757"/>
    </location>
</feature>
<dbReference type="InterPro" id="IPR049712">
    <property type="entry name" value="Poly_export"/>
</dbReference>
<sequence length="817" mass="89585">MKKILSLLFVMITLTMSGQDFKGALNSSSTNNPAKELSKMSDKELLSYWTQAKEQGYTLNQLKTLARAQGATESDISQFEKRIKGLKDFSEQDEDSRKKVENDLTSIFGIIDADKNIAPPDSLAFSLPIFGMAFFEAEASSRIDNFSSSPQLNIATPSSYQLGPGDELTINVWGASENAYTSTIDTRGYIKIDRIAPVYLSGYTIAGAKRRIGNALSKIYSGINSSKESYQKVFFDISLSGSRSIVLNIVGSVKRPGTYTLSSMVSLLNALYAAGGPTESGSFRNIQVLRNGKIFKTIDLYDYFVKGIAPVFSLRDQDVILIPAYENRVFINGEFKETGIFEFKNNETIEDLLSFTGGVSSFGYKNKLFIESVSGINKKISAINSDNFNNTTVSDGDIIRAKPIADKYINKVSIEGSVYLPGNYSVEENPNLKSLLSSAQGLKDDALLSRALIYRLREGKEKELLSVNLSEIISGKEKFEFETNDRVQVFSKSIIEKEAFVEIKGEINKRGGGDGAFEFFEGMRVSDLILLSGGVKKNGDLFSINIFRQTFDKSGKVPFKSISAKLNSNYNSSSLEENPVLAPGDLVVVRLKEGVVEAEYVEITGLVKSPGVYSLLNNRYSLYDLLNDSGGILEDGAISGVKIKRINRAKEEIEEAVGNLAKDSLGFEIEEQKEYIEFGVDIAQLFKTKGADPRFNVVLKGGDIVDVPKVDNTIEIIGEVEQPTVINYTKGVSVMEAISQAGGLTDLAKKRGVFVIYQNGNISSNKKIFVFNTMPKLEPGCKIIVPKKITNPNKTSLAEIIGLTSTLATLAVLVSSL</sequence>
<dbReference type="InterPro" id="IPR003715">
    <property type="entry name" value="Poly_export_N"/>
</dbReference>
<organism evidence="4">
    <name type="scientific">marine metagenome</name>
    <dbReference type="NCBI Taxonomy" id="408172"/>
    <lineage>
        <taxon>unclassified sequences</taxon>
        <taxon>metagenomes</taxon>
        <taxon>ecological metagenomes</taxon>
    </lineage>
</organism>
<dbReference type="Pfam" id="PF02563">
    <property type="entry name" value="Poly_export"/>
    <property type="match status" value="1"/>
</dbReference>
<feature type="domain" description="Polysaccharide export protein N-terminal" evidence="2">
    <location>
        <begin position="156"/>
        <end position="220"/>
    </location>
</feature>
<gene>
    <name evidence="4" type="ORF">METZ01_LOCUS19814</name>
</gene>
<dbReference type="AlphaFoldDB" id="A0A381PJ41"/>
<evidence type="ECO:0000313" key="4">
    <source>
        <dbReference type="EMBL" id="SUZ66960.1"/>
    </source>
</evidence>
<name>A0A381PJ41_9ZZZZ</name>
<protein>
    <recommendedName>
        <fullName evidence="5">Soluble ligand binding domain-containing protein</fullName>
    </recommendedName>
</protein>
<dbReference type="Pfam" id="PF10531">
    <property type="entry name" value="SLBB"/>
    <property type="match status" value="5"/>
</dbReference>
<evidence type="ECO:0008006" key="5">
    <source>
        <dbReference type="Google" id="ProtNLM"/>
    </source>
</evidence>